<sequence length="181" mass="20235">MRSASFPSNHGLNNVLCFVPLCEPFLYFSERPSLEQLRLLEGIIVGIIIGVFTILALLFPVLLPLWTEITSSKDMAEATCSKPPAIARASTLATSFTPSKSTPLHALLVRGLPPDGRPSAPHRQWNERRVFQLRHEPKFHLPDGVHATLIVGSNASSDLEHWRRQNDELQSRIVELEAQLQ</sequence>
<organism evidence="2 3">
    <name type="scientific">Mycena alexandri</name>
    <dbReference type="NCBI Taxonomy" id="1745969"/>
    <lineage>
        <taxon>Eukaryota</taxon>
        <taxon>Fungi</taxon>
        <taxon>Dikarya</taxon>
        <taxon>Basidiomycota</taxon>
        <taxon>Agaricomycotina</taxon>
        <taxon>Agaricomycetes</taxon>
        <taxon>Agaricomycetidae</taxon>
        <taxon>Agaricales</taxon>
        <taxon>Marasmiineae</taxon>
        <taxon>Mycenaceae</taxon>
        <taxon>Mycena</taxon>
    </lineage>
</organism>
<dbReference type="Proteomes" id="UP001218188">
    <property type="component" value="Unassembled WGS sequence"/>
</dbReference>
<keyword evidence="1" id="KW-0472">Membrane</keyword>
<reference evidence="2" key="1">
    <citation type="submission" date="2023-03" db="EMBL/GenBank/DDBJ databases">
        <title>Massive genome expansion in bonnet fungi (Mycena s.s.) driven by repeated elements and novel gene families across ecological guilds.</title>
        <authorList>
            <consortium name="Lawrence Berkeley National Laboratory"/>
            <person name="Harder C.B."/>
            <person name="Miyauchi S."/>
            <person name="Viragh M."/>
            <person name="Kuo A."/>
            <person name="Thoen E."/>
            <person name="Andreopoulos B."/>
            <person name="Lu D."/>
            <person name="Skrede I."/>
            <person name="Drula E."/>
            <person name="Henrissat B."/>
            <person name="Morin E."/>
            <person name="Kohler A."/>
            <person name="Barry K."/>
            <person name="LaButti K."/>
            <person name="Morin E."/>
            <person name="Salamov A."/>
            <person name="Lipzen A."/>
            <person name="Mereny Z."/>
            <person name="Hegedus B."/>
            <person name="Baldrian P."/>
            <person name="Stursova M."/>
            <person name="Weitz H."/>
            <person name="Taylor A."/>
            <person name="Grigoriev I.V."/>
            <person name="Nagy L.G."/>
            <person name="Martin F."/>
            <person name="Kauserud H."/>
        </authorList>
    </citation>
    <scope>NUCLEOTIDE SEQUENCE</scope>
    <source>
        <strain evidence="2">CBHHK200</strain>
    </source>
</reference>
<evidence type="ECO:0000256" key="1">
    <source>
        <dbReference type="SAM" id="Phobius"/>
    </source>
</evidence>
<feature type="transmembrane region" description="Helical" evidence="1">
    <location>
        <begin position="43"/>
        <end position="66"/>
    </location>
</feature>
<protein>
    <submittedName>
        <fullName evidence="2">Uncharacterized protein</fullName>
    </submittedName>
</protein>
<keyword evidence="1" id="KW-0812">Transmembrane</keyword>
<dbReference type="EMBL" id="JARJCM010000118">
    <property type="protein sequence ID" value="KAJ7027895.1"/>
    <property type="molecule type" value="Genomic_DNA"/>
</dbReference>
<proteinExistence type="predicted"/>
<keyword evidence="1" id="KW-1133">Transmembrane helix</keyword>
<evidence type="ECO:0000313" key="3">
    <source>
        <dbReference type="Proteomes" id="UP001218188"/>
    </source>
</evidence>
<dbReference type="AlphaFoldDB" id="A0AAD6SKP9"/>
<keyword evidence="3" id="KW-1185">Reference proteome</keyword>
<evidence type="ECO:0000313" key="2">
    <source>
        <dbReference type="EMBL" id="KAJ7027895.1"/>
    </source>
</evidence>
<name>A0AAD6SKP9_9AGAR</name>
<comment type="caution">
    <text evidence="2">The sequence shown here is derived from an EMBL/GenBank/DDBJ whole genome shotgun (WGS) entry which is preliminary data.</text>
</comment>
<accession>A0AAD6SKP9</accession>
<gene>
    <name evidence="2" type="ORF">C8F04DRAFT_72135</name>
</gene>